<protein>
    <recommendedName>
        <fullName evidence="4">FAD/NAD(P)-binding domain-containing protein</fullName>
    </recommendedName>
</protein>
<dbReference type="PRINTS" id="PR00368">
    <property type="entry name" value="FADPNR"/>
</dbReference>
<evidence type="ECO:0000256" key="1">
    <source>
        <dbReference type="ARBA" id="ARBA00009333"/>
    </source>
</evidence>
<dbReference type="SUPFAM" id="SSF51905">
    <property type="entry name" value="FAD/NAD(P)-binding domain"/>
    <property type="match status" value="1"/>
</dbReference>
<dbReference type="GO" id="GO:0097237">
    <property type="term" value="P:cellular response to toxic substance"/>
    <property type="evidence" value="ECO:0007669"/>
    <property type="project" value="UniProtKB-ARBA"/>
</dbReference>
<dbReference type="PRINTS" id="PR00469">
    <property type="entry name" value="PNDRDTASEII"/>
</dbReference>
<dbReference type="InterPro" id="IPR036188">
    <property type="entry name" value="FAD/NAD-bd_sf"/>
</dbReference>
<dbReference type="InterPro" id="IPR023753">
    <property type="entry name" value="FAD/NAD-binding_dom"/>
</dbReference>
<comment type="similarity">
    <text evidence="1">Belongs to the class-II pyridine nucleotide-disulfide oxidoreductase family.</text>
</comment>
<name>A0A4P7NCX2_PYROR</name>
<reference evidence="5 6" key="1">
    <citation type="journal article" date="2019" name="Mol. Biol. Evol.">
        <title>Blast fungal genomes show frequent chromosomal changes, gene gains and losses, and effector gene turnover.</title>
        <authorList>
            <person name="Gomez Luciano L.B."/>
            <person name="Jason Tsai I."/>
            <person name="Chuma I."/>
            <person name="Tosa Y."/>
            <person name="Chen Y.H."/>
            <person name="Li J.Y."/>
            <person name="Li M.Y."/>
            <person name="Jade Lu M.Y."/>
            <person name="Nakayashiki H."/>
            <person name="Li W.H."/>
        </authorList>
    </citation>
    <scope>NUCLEOTIDE SEQUENCE [LARGE SCALE GENOMIC DNA]</scope>
    <source>
        <strain evidence="5">MZ5-1-6</strain>
    </source>
</reference>
<keyword evidence="2" id="KW-0285">Flavoprotein</keyword>
<proteinExistence type="inferred from homology"/>
<dbReference type="GO" id="GO:0016491">
    <property type="term" value="F:oxidoreductase activity"/>
    <property type="evidence" value="ECO:0007669"/>
    <property type="project" value="UniProtKB-KW"/>
</dbReference>
<dbReference type="Pfam" id="PF07992">
    <property type="entry name" value="Pyr_redox_2"/>
    <property type="match status" value="1"/>
</dbReference>
<gene>
    <name evidence="5" type="ORF">PoMZ_04736</name>
</gene>
<feature type="domain" description="FAD/NAD(P)-binding" evidence="4">
    <location>
        <begin position="7"/>
        <end position="306"/>
    </location>
</feature>
<evidence type="ECO:0000313" key="5">
    <source>
        <dbReference type="EMBL" id="QBZ59772.1"/>
    </source>
</evidence>
<dbReference type="InterPro" id="IPR050097">
    <property type="entry name" value="Ferredoxin-NADP_redctase_2"/>
</dbReference>
<dbReference type="Gene3D" id="3.50.50.60">
    <property type="entry name" value="FAD/NAD(P)-binding domain"/>
    <property type="match status" value="2"/>
</dbReference>
<dbReference type="EMBL" id="CP034206">
    <property type="protein sequence ID" value="QBZ59772.1"/>
    <property type="molecule type" value="Genomic_DNA"/>
</dbReference>
<sequence>MSTTPLFDVLIIGAGPAGLATATGLARQLYHAVVFSNDSFRNASSEHMHNFPGWDHQPPSAFRDKTKNDLLTRYKTIEFENADIASVEKISQGGFQVTDAQGRSWQSRALVLAQGSEDQFPNISGYEECWGKGIFHCLFCHGYEDRGLPSSGVLCIGPHGGSPPLALHLSRMARRLTEKVTLYTNANAELAAELKRLLETDRDARDGRVSVDDRKIVGLSRGGDEAGAGLITIAFEGGQTITEGFLTHQPSTKTRGPFAEQLGLELQPSGDIMVRQPFNETSVPGVFAAGDCATPIKAVSHAVAMGTIAAAGLAFKLGAELARLE</sequence>
<keyword evidence="3" id="KW-0560">Oxidoreductase</keyword>
<evidence type="ECO:0000256" key="2">
    <source>
        <dbReference type="ARBA" id="ARBA00022630"/>
    </source>
</evidence>
<evidence type="ECO:0000259" key="4">
    <source>
        <dbReference type="Pfam" id="PF07992"/>
    </source>
</evidence>
<accession>A0A4P7NCX2</accession>
<dbReference type="PANTHER" id="PTHR48105">
    <property type="entry name" value="THIOREDOXIN REDUCTASE 1-RELATED-RELATED"/>
    <property type="match status" value="1"/>
</dbReference>
<organism evidence="5 6">
    <name type="scientific">Pyricularia oryzae</name>
    <name type="common">Rice blast fungus</name>
    <name type="synonym">Magnaporthe oryzae</name>
    <dbReference type="NCBI Taxonomy" id="318829"/>
    <lineage>
        <taxon>Eukaryota</taxon>
        <taxon>Fungi</taxon>
        <taxon>Dikarya</taxon>
        <taxon>Ascomycota</taxon>
        <taxon>Pezizomycotina</taxon>
        <taxon>Sordariomycetes</taxon>
        <taxon>Sordariomycetidae</taxon>
        <taxon>Magnaporthales</taxon>
        <taxon>Pyriculariaceae</taxon>
        <taxon>Pyricularia</taxon>
    </lineage>
</organism>
<dbReference type="Proteomes" id="UP000294847">
    <property type="component" value="Chromosome 3"/>
</dbReference>
<evidence type="ECO:0000313" key="6">
    <source>
        <dbReference type="Proteomes" id="UP000294847"/>
    </source>
</evidence>
<dbReference type="AlphaFoldDB" id="A0A4P7NCX2"/>
<evidence type="ECO:0000256" key="3">
    <source>
        <dbReference type="ARBA" id="ARBA00023002"/>
    </source>
</evidence>